<keyword evidence="5" id="KW-1185">Reference proteome</keyword>
<feature type="transmembrane region" description="Helical" evidence="2">
    <location>
        <begin position="329"/>
        <end position="347"/>
    </location>
</feature>
<feature type="transmembrane region" description="Helical" evidence="2">
    <location>
        <begin position="78"/>
        <end position="97"/>
    </location>
</feature>
<evidence type="ECO:0000256" key="1">
    <source>
        <dbReference type="ARBA" id="ARBA00004141"/>
    </source>
</evidence>
<dbReference type="PANTHER" id="PTHR11360">
    <property type="entry name" value="MONOCARBOXYLATE TRANSPORTER"/>
    <property type="match status" value="1"/>
</dbReference>
<keyword evidence="2" id="KW-1133">Transmembrane helix</keyword>
<feature type="transmembrane region" description="Helical" evidence="2">
    <location>
        <begin position="447"/>
        <end position="471"/>
    </location>
</feature>
<sequence>MAARMSFALYFGETVLGTSTAMKRSSAWIPGIGKNSSDMKKLILEYQSSKQQSSCHLAEGNSSKLNEVGIKPDGFKSYTVCLAAVICNIIVCGYSYSFGLLLPPLLDHFKEDTATTAYVGSLCMSVSCLLGPVASSLCDRYGCRATTISGGITCVIGLLMTSQAPSIYCMYLTFSVIVGFGICCVYTASFVIVPRYFLKRRSLATGAITCGPAGGLLVMGPFLQFLLDTLQWRKAFIAMAGLAALICLFALIYDPLTAKEISDFGVVSNTKQPHAICAKKSSWTRNIFTNPVLLIWSACPAVAYLGLYVPQVLLVKYAEQKGVPPDESAIFFCYIGLTSAVARILVGHVCDFKCVKVELITQAAIYINGAAMCVLSRADSYSYFLAYSLVYGFCDGLFGSTVNIQVVGSVKPHLTSKAIGFWLAVTSPSIAAGPPIAGLIVDKTGSYVPAFAVSAMYLFIGATILFALCCLRKKKTSSIVEMQLTSDELPPERETVV</sequence>
<keyword evidence="2" id="KW-0812">Transmembrane</keyword>
<feature type="transmembrane region" description="Helical" evidence="2">
    <location>
        <begin position="117"/>
        <end position="138"/>
    </location>
</feature>
<evidence type="ECO:0000313" key="4">
    <source>
        <dbReference type="EMBL" id="CAH3034758.1"/>
    </source>
</evidence>
<gene>
    <name evidence="4" type="ORF">PLOB_00025259</name>
</gene>
<comment type="subcellular location">
    <subcellularLocation>
        <location evidence="1">Membrane</location>
        <topology evidence="1">Multi-pass membrane protein</topology>
    </subcellularLocation>
</comment>
<dbReference type="Gene3D" id="1.20.1250.20">
    <property type="entry name" value="MFS general substrate transporter like domains"/>
    <property type="match status" value="1"/>
</dbReference>
<dbReference type="InterPro" id="IPR050327">
    <property type="entry name" value="Proton-linked_MCT"/>
</dbReference>
<keyword evidence="2" id="KW-0472">Membrane</keyword>
<feature type="transmembrane region" description="Helical" evidence="2">
    <location>
        <begin position="203"/>
        <end position="223"/>
    </location>
</feature>
<feature type="transmembrane region" description="Helical" evidence="2">
    <location>
        <begin position="419"/>
        <end position="441"/>
    </location>
</feature>
<dbReference type="EMBL" id="CALNXK010000003">
    <property type="protein sequence ID" value="CAH3034758.1"/>
    <property type="molecule type" value="Genomic_DNA"/>
</dbReference>
<feature type="transmembrane region" description="Helical" evidence="2">
    <location>
        <begin position="235"/>
        <end position="253"/>
    </location>
</feature>
<dbReference type="InterPro" id="IPR020846">
    <property type="entry name" value="MFS_dom"/>
</dbReference>
<protein>
    <recommendedName>
        <fullName evidence="3">Major facilitator superfamily (MFS) profile domain-containing protein</fullName>
    </recommendedName>
</protein>
<dbReference type="SUPFAM" id="SSF103473">
    <property type="entry name" value="MFS general substrate transporter"/>
    <property type="match status" value="1"/>
</dbReference>
<feature type="transmembrane region" description="Helical" evidence="2">
    <location>
        <begin position="170"/>
        <end position="191"/>
    </location>
</feature>
<dbReference type="PROSITE" id="PS50850">
    <property type="entry name" value="MFS"/>
    <property type="match status" value="1"/>
</dbReference>
<feature type="transmembrane region" description="Helical" evidence="2">
    <location>
        <begin position="145"/>
        <end position="164"/>
    </location>
</feature>
<dbReference type="InterPro" id="IPR036259">
    <property type="entry name" value="MFS_trans_sf"/>
</dbReference>
<dbReference type="CDD" id="cd17352">
    <property type="entry name" value="MFS_MCT_SLC16"/>
    <property type="match status" value="1"/>
</dbReference>
<dbReference type="Proteomes" id="UP001159405">
    <property type="component" value="Unassembled WGS sequence"/>
</dbReference>
<evidence type="ECO:0000259" key="3">
    <source>
        <dbReference type="PROSITE" id="PS50850"/>
    </source>
</evidence>
<proteinExistence type="predicted"/>
<evidence type="ECO:0000313" key="5">
    <source>
        <dbReference type="Proteomes" id="UP001159405"/>
    </source>
</evidence>
<dbReference type="InterPro" id="IPR011701">
    <property type="entry name" value="MFS"/>
</dbReference>
<organism evidence="4 5">
    <name type="scientific">Porites lobata</name>
    <dbReference type="NCBI Taxonomy" id="104759"/>
    <lineage>
        <taxon>Eukaryota</taxon>
        <taxon>Metazoa</taxon>
        <taxon>Cnidaria</taxon>
        <taxon>Anthozoa</taxon>
        <taxon>Hexacorallia</taxon>
        <taxon>Scleractinia</taxon>
        <taxon>Fungiina</taxon>
        <taxon>Poritidae</taxon>
        <taxon>Porites</taxon>
    </lineage>
</organism>
<accession>A0ABN8MSV0</accession>
<feature type="domain" description="Major facilitator superfamily (MFS) profile" evidence="3">
    <location>
        <begin position="80"/>
        <end position="473"/>
    </location>
</feature>
<name>A0ABN8MSV0_9CNID</name>
<evidence type="ECO:0000256" key="2">
    <source>
        <dbReference type="SAM" id="Phobius"/>
    </source>
</evidence>
<dbReference type="Pfam" id="PF07690">
    <property type="entry name" value="MFS_1"/>
    <property type="match status" value="1"/>
</dbReference>
<comment type="caution">
    <text evidence="4">The sequence shown here is derived from an EMBL/GenBank/DDBJ whole genome shotgun (WGS) entry which is preliminary data.</text>
</comment>
<reference evidence="4 5" key="1">
    <citation type="submission" date="2022-05" db="EMBL/GenBank/DDBJ databases">
        <authorList>
            <consortium name="Genoscope - CEA"/>
            <person name="William W."/>
        </authorList>
    </citation>
    <scope>NUCLEOTIDE SEQUENCE [LARGE SCALE GENOMIC DNA]</scope>
</reference>
<feature type="transmembrane region" description="Helical" evidence="2">
    <location>
        <begin position="288"/>
        <end position="309"/>
    </location>
</feature>
<dbReference type="PANTHER" id="PTHR11360:SF251">
    <property type="entry name" value="MAJOR FACILITATOR SUPERFAMILY (MFS) PROFILE DOMAIN-CONTAINING PROTEIN"/>
    <property type="match status" value="1"/>
</dbReference>